<dbReference type="Proteomes" id="UP000198406">
    <property type="component" value="Unassembled WGS sequence"/>
</dbReference>
<dbReference type="PANTHER" id="PTHR42788:SF13">
    <property type="entry name" value="ALIPHATIC SULFONATES IMPORT ATP-BINDING PROTEIN SSUB"/>
    <property type="match status" value="1"/>
</dbReference>
<reference evidence="3 4" key="1">
    <citation type="journal article" date="2015" name="Plant Cell">
        <title>Oil accumulation by the oleaginous diatom Fistulifera solaris as revealed by the genome and transcriptome.</title>
        <authorList>
            <person name="Tanaka T."/>
            <person name="Maeda Y."/>
            <person name="Veluchamy A."/>
            <person name="Tanaka M."/>
            <person name="Abida H."/>
            <person name="Marechal E."/>
            <person name="Bowler C."/>
            <person name="Muto M."/>
            <person name="Sunaga Y."/>
            <person name="Tanaka M."/>
            <person name="Yoshino T."/>
            <person name="Taniguchi T."/>
            <person name="Fukuda Y."/>
            <person name="Nemoto M."/>
            <person name="Matsumoto M."/>
            <person name="Wong P.S."/>
            <person name="Aburatani S."/>
            <person name="Fujibuchi W."/>
        </authorList>
    </citation>
    <scope>NUCLEOTIDE SEQUENCE [LARGE SCALE GENOMIC DNA]</scope>
    <source>
        <strain evidence="3 4">JPCC DA0580</strain>
    </source>
</reference>
<evidence type="ECO:0000256" key="2">
    <source>
        <dbReference type="SAM" id="SignalP"/>
    </source>
</evidence>
<evidence type="ECO:0000313" key="4">
    <source>
        <dbReference type="Proteomes" id="UP000198406"/>
    </source>
</evidence>
<accession>A0A1Z5JLX0</accession>
<dbReference type="Gene3D" id="3.40.50.300">
    <property type="entry name" value="P-loop containing nucleotide triphosphate hydrolases"/>
    <property type="match status" value="1"/>
</dbReference>
<gene>
    <name evidence="3" type="ORF">FisN_12Lh321</name>
</gene>
<proteinExistence type="predicted"/>
<sequence>MKRIFVLSASIYLFALVSLGKALSTVRARVQFHPSPVEIENFTLSFPLTWQRRFLSSVPYRERALDNINVSLREFCFIRGASSSGKSTLLKAILNQRGQSATTGGTATGTVTLVSRPDCPPAKPIYLDQKPPYEDRLRIKEVIDRQWSLNGDPIDKTIRAEITSFFANYLGLQDGQADDWLQRKPSELSPSETYRFALLLACFQSSCSSDIRRTEDDKILLPAPILLLDEWMDTETSTVIQAVQQGLWTLVQATGALVAIVSHKPERWRRDQISQTITMSGGRVLYVE</sequence>
<dbReference type="OrthoDB" id="49028at2759"/>
<dbReference type="InParanoid" id="A0A1Z5JLX0"/>
<protein>
    <recommendedName>
        <fullName evidence="5">ABC transporter domain-containing protein</fullName>
    </recommendedName>
</protein>
<dbReference type="AlphaFoldDB" id="A0A1Z5JLX0"/>
<dbReference type="InterPro" id="IPR027417">
    <property type="entry name" value="P-loop_NTPase"/>
</dbReference>
<keyword evidence="2" id="KW-0732">Signal</keyword>
<evidence type="ECO:0000256" key="1">
    <source>
        <dbReference type="ARBA" id="ARBA00022448"/>
    </source>
</evidence>
<evidence type="ECO:0000313" key="3">
    <source>
        <dbReference type="EMBL" id="GAX14984.1"/>
    </source>
</evidence>
<feature type="signal peptide" evidence="2">
    <location>
        <begin position="1"/>
        <end position="22"/>
    </location>
</feature>
<name>A0A1Z5JLX0_FISSO</name>
<dbReference type="EMBL" id="BDSP01000087">
    <property type="protein sequence ID" value="GAX14984.1"/>
    <property type="molecule type" value="Genomic_DNA"/>
</dbReference>
<dbReference type="SUPFAM" id="SSF52540">
    <property type="entry name" value="P-loop containing nucleoside triphosphate hydrolases"/>
    <property type="match status" value="1"/>
</dbReference>
<feature type="chain" id="PRO_5012216122" description="ABC transporter domain-containing protein" evidence="2">
    <location>
        <begin position="23"/>
        <end position="288"/>
    </location>
</feature>
<evidence type="ECO:0008006" key="5">
    <source>
        <dbReference type="Google" id="ProtNLM"/>
    </source>
</evidence>
<organism evidence="3 4">
    <name type="scientific">Fistulifera solaris</name>
    <name type="common">Oleaginous diatom</name>
    <dbReference type="NCBI Taxonomy" id="1519565"/>
    <lineage>
        <taxon>Eukaryota</taxon>
        <taxon>Sar</taxon>
        <taxon>Stramenopiles</taxon>
        <taxon>Ochrophyta</taxon>
        <taxon>Bacillariophyta</taxon>
        <taxon>Bacillariophyceae</taxon>
        <taxon>Bacillariophycidae</taxon>
        <taxon>Naviculales</taxon>
        <taxon>Naviculaceae</taxon>
        <taxon>Fistulifera</taxon>
    </lineage>
</organism>
<dbReference type="InterPro" id="IPR050166">
    <property type="entry name" value="ABC_transporter_ATP-bind"/>
</dbReference>
<comment type="caution">
    <text evidence="3">The sequence shown here is derived from an EMBL/GenBank/DDBJ whole genome shotgun (WGS) entry which is preliminary data.</text>
</comment>
<keyword evidence="1" id="KW-0813">Transport</keyword>
<dbReference type="PANTHER" id="PTHR42788">
    <property type="entry name" value="TAURINE IMPORT ATP-BINDING PROTEIN-RELATED"/>
    <property type="match status" value="1"/>
</dbReference>
<keyword evidence="4" id="KW-1185">Reference proteome</keyword>